<keyword evidence="4" id="KW-1185">Reference proteome</keyword>
<dbReference type="AlphaFoldDB" id="A0A8E0NBB6"/>
<dbReference type="InterPro" id="IPR036514">
    <property type="entry name" value="SGNH_hydro_sf"/>
</dbReference>
<dbReference type="Gene3D" id="3.40.50.1110">
    <property type="entry name" value="SGNH hydrolase"/>
    <property type="match status" value="1"/>
</dbReference>
<dbReference type="OrthoDB" id="1828825at2"/>
<dbReference type="SUPFAM" id="SSF52266">
    <property type="entry name" value="SGNH hydrolase"/>
    <property type="match status" value="1"/>
</dbReference>
<dbReference type="InterPro" id="IPR053140">
    <property type="entry name" value="GDSL_Rv0518-like"/>
</dbReference>
<evidence type="ECO:0000313" key="4">
    <source>
        <dbReference type="Proteomes" id="UP000016569"/>
    </source>
</evidence>
<dbReference type="CDD" id="cd01830">
    <property type="entry name" value="XynE_like"/>
    <property type="match status" value="1"/>
</dbReference>
<feature type="chain" id="PRO_5034178227" evidence="1">
    <location>
        <begin position="26"/>
        <end position="415"/>
    </location>
</feature>
<dbReference type="EMBL" id="BATC01000022">
    <property type="protein sequence ID" value="GAD59263.1"/>
    <property type="molecule type" value="Genomic_DNA"/>
</dbReference>
<feature type="domain" description="SGNH hydrolase-type esterase" evidence="2">
    <location>
        <begin position="204"/>
        <end position="400"/>
    </location>
</feature>
<dbReference type="PANTHER" id="PTHR43784:SF2">
    <property type="entry name" value="GDSL-LIKE LIPASE_ACYLHYDROLASE, PUTATIVE (AFU_ORTHOLOGUE AFUA_2G00820)-RELATED"/>
    <property type="match status" value="1"/>
</dbReference>
<accession>A0A8E0NBB6</accession>
<evidence type="ECO:0000313" key="3">
    <source>
        <dbReference type="EMBL" id="GAD59263.1"/>
    </source>
</evidence>
<dbReference type="RefSeq" id="WP_021697358.1">
    <property type="nucleotide sequence ID" value="NZ_BATC01000022.1"/>
</dbReference>
<organism evidence="3 4">
    <name type="scientific">Brevundimonas abyssalis TAR-001</name>
    <dbReference type="NCBI Taxonomy" id="1391729"/>
    <lineage>
        <taxon>Bacteria</taxon>
        <taxon>Pseudomonadati</taxon>
        <taxon>Pseudomonadota</taxon>
        <taxon>Alphaproteobacteria</taxon>
        <taxon>Caulobacterales</taxon>
        <taxon>Caulobacteraceae</taxon>
        <taxon>Brevundimonas</taxon>
    </lineage>
</organism>
<gene>
    <name evidence="3" type="ORF">MBEBAB_1513</name>
</gene>
<sequence length="415" mass="44448">MISRRRLVSAFAALGLILAPVAALADDGRWVGAWASSQMVAENEHALPDSAMDDVTLRQVVRLTASGDRIRVRVSNAFGDAPLRIARAAVSRPTTRDGAIIDPAMVRRLTFAGRPDVMVPAGAEFVSDPVDFEVEALSHLAITLHVADAPSRLTAHPGARATSRMASGDQTGAAALTDETTFTRWYLLSGVDVLGPPEAGAIVVLGDSITDGYGVQPDTDARWPDFLAERLQADSRASHLSVLNHGIGGNRVLRDGLGPNALARFERDVLGQTGVTHLILLEGVNDLGVLTRDAPATPEAHAQLVADMIAAYAQMTARARERGITVIGATITPYGGSDYYHPDAQNEADRQAINAWFRTPGNVDAVIDFDAVMRDPERPTHLRAEYDSDGLHPSIDGYRAMGEAVDLTLFLTHED</sequence>
<name>A0A8E0NBB6_9CAUL</name>
<dbReference type="GO" id="GO:0016788">
    <property type="term" value="F:hydrolase activity, acting on ester bonds"/>
    <property type="evidence" value="ECO:0007669"/>
    <property type="project" value="UniProtKB-ARBA"/>
</dbReference>
<keyword evidence="1" id="KW-0732">Signal</keyword>
<evidence type="ECO:0000259" key="2">
    <source>
        <dbReference type="Pfam" id="PF13472"/>
    </source>
</evidence>
<proteinExistence type="predicted"/>
<feature type="signal peptide" evidence="1">
    <location>
        <begin position="1"/>
        <end position="25"/>
    </location>
</feature>
<dbReference type="InterPro" id="IPR013830">
    <property type="entry name" value="SGNH_hydro"/>
</dbReference>
<evidence type="ECO:0000256" key="1">
    <source>
        <dbReference type="SAM" id="SignalP"/>
    </source>
</evidence>
<comment type="caution">
    <text evidence="3">The sequence shown here is derived from an EMBL/GenBank/DDBJ whole genome shotgun (WGS) entry which is preliminary data.</text>
</comment>
<protein>
    <submittedName>
        <fullName evidence="3">Secreted protein, putative</fullName>
    </submittedName>
</protein>
<reference evidence="4" key="1">
    <citation type="journal article" date="2013" name="Genome Announc.">
        <title>Draft Genome Sequence of the Dimorphic Prosthecate Bacterium Brevundimonas abyssalis TAR-001T.</title>
        <authorList>
            <person name="Tsubouchi T."/>
            <person name="Nishi S."/>
            <person name="Usui K."/>
            <person name="Shimane Y."/>
            <person name="Takaki Y."/>
            <person name="Maruyama T."/>
            <person name="Hatada Y."/>
        </authorList>
    </citation>
    <scope>NUCLEOTIDE SEQUENCE [LARGE SCALE GENOMIC DNA]</scope>
    <source>
        <strain evidence="4">TAR-001</strain>
    </source>
</reference>
<dbReference type="Pfam" id="PF13472">
    <property type="entry name" value="Lipase_GDSL_2"/>
    <property type="match status" value="1"/>
</dbReference>
<dbReference type="PANTHER" id="PTHR43784">
    <property type="entry name" value="GDSL-LIKE LIPASE/ACYLHYDROLASE, PUTATIVE (AFU_ORTHOLOGUE AFUA_2G00820)-RELATED"/>
    <property type="match status" value="1"/>
</dbReference>
<dbReference type="Proteomes" id="UP000016569">
    <property type="component" value="Unassembled WGS sequence"/>
</dbReference>